<proteinExistence type="predicted"/>
<dbReference type="InterPro" id="IPR025961">
    <property type="entry name" value="Metal_resist"/>
</dbReference>
<evidence type="ECO:0008006" key="3">
    <source>
        <dbReference type="Google" id="ProtNLM"/>
    </source>
</evidence>
<dbReference type="EMBL" id="NOXT01000113">
    <property type="protein sequence ID" value="OYQ27616.1"/>
    <property type="molecule type" value="Genomic_DNA"/>
</dbReference>
<dbReference type="Proteomes" id="UP000216991">
    <property type="component" value="Unassembled WGS sequence"/>
</dbReference>
<accession>A0A255YEE3</accession>
<dbReference type="RefSeq" id="WP_094473937.1">
    <property type="nucleotide sequence ID" value="NZ_NOXT01000113.1"/>
</dbReference>
<dbReference type="OrthoDB" id="7450844at2"/>
<sequence>MMSRSWIAPVLLSLLAGLGGAIAGQRLAAPHSTPAMHDRLHDALALNAGQEKRIHQLEVAFAATRTRHEAAIRAADARLAAAMVREGRYGPGVVAAVDHVHSAMGALQKASIDHMFAMRAVLDPAQQTKFDRIIAESLTDQPAR</sequence>
<comment type="caution">
    <text evidence="1">The sequence shown here is derived from an EMBL/GenBank/DDBJ whole genome shotgun (WGS) entry which is preliminary data.</text>
</comment>
<dbReference type="AlphaFoldDB" id="A0A255YEE3"/>
<gene>
    <name evidence="1" type="ORF">CHU93_10130</name>
</gene>
<evidence type="ECO:0000313" key="2">
    <source>
        <dbReference type="Proteomes" id="UP000216991"/>
    </source>
</evidence>
<dbReference type="Pfam" id="PF13801">
    <property type="entry name" value="Metal_resist"/>
    <property type="match status" value="1"/>
</dbReference>
<name>A0A255YEE3_9SPHN</name>
<dbReference type="Gene3D" id="1.20.120.1490">
    <property type="match status" value="1"/>
</dbReference>
<keyword evidence="2" id="KW-1185">Reference proteome</keyword>
<reference evidence="1 2" key="1">
    <citation type="submission" date="2017-07" db="EMBL/GenBank/DDBJ databases">
        <title>Sandarakinorhabdus cyanobacteriorum sp. nov., a novel bacterium isolated from cyanobacterial aggregates in a eutrophic lake.</title>
        <authorList>
            <person name="Cai H."/>
        </authorList>
    </citation>
    <scope>NUCLEOTIDE SEQUENCE [LARGE SCALE GENOMIC DNA]</scope>
    <source>
        <strain evidence="1 2">TH057</strain>
    </source>
</reference>
<protein>
    <recommendedName>
        <fullName evidence="3">Heavy metal resistance protein</fullName>
    </recommendedName>
</protein>
<organism evidence="1 2">
    <name type="scientific">Sandarakinorhabdus cyanobacteriorum</name>
    <dbReference type="NCBI Taxonomy" id="1981098"/>
    <lineage>
        <taxon>Bacteria</taxon>
        <taxon>Pseudomonadati</taxon>
        <taxon>Pseudomonadota</taxon>
        <taxon>Alphaproteobacteria</taxon>
        <taxon>Sphingomonadales</taxon>
        <taxon>Sphingosinicellaceae</taxon>
        <taxon>Sandarakinorhabdus</taxon>
    </lineage>
</organism>
<evidence type="ECO:0000313" key="1">
    <source>
        <dbReference type="EMBL" id="OYQ27616.1"/>
    </source>
</evidence>